<sequence>MDPDLTLELQEATSDLLDLTSLPGRKHGQADPDQKRSSPRTPIRGNRTHIYSPDSKLTPIHSPSDIRPADYFPSPSEPRNDDGHLPTTQSEPRKGGPIRLNSAAHLEHDDHLPSAGLSSRIGSVKYAPSSRLSNQSIHPRTYDAWKDAQSSPSLAEGPTADRDTIRTESSVSSDLPQSFSRLSLALKAPVNDIYLNEYGERVVNGKVVGRLRSGRKRQGEGEDGASSNDSALARSSASLPLEEGGGKSAKGQSSYPESHGELIRTATPPAFFLQSFPDALTIQKLSRKGVEDEGKEEAITGSMRSVAISQGSVQVTSPVASPSPSVKAPLTLQAPRPMTRPLVLGEGSDILSDEEDQLGEDREARQGMDEEPSSTSADTAELGFEIRKINAARSSLAPSPLVKKSASRASTPCSRPPSSTGFPFEAVRAAASTQISPAQTEPMTLHGNKRQARRSAAAVAATTGSEPSPSGESTRDAGASPEVGYARNPPTEGKVAKLFKTQPIPSPPPTLDDDHTAKMGEQTFLTNSELDESFRTAGSWVSEEGGVEEEQQENDNRNSKLGPKGKGKDDDDDAASLESLPSSLLSLPVSTLTCSSSTPSAFSVGSTEEGSGMGLRRKGSGKRNGLSRKSSGRSGSSRGGLDKSSCFAREVRIRGWSEVGSQARGWVVFEIKIVTKQGTIINVFRRYSSFVQLRRQLSSECKVVCVMIIVEVTVDT</sequence>
<evidence type="ECO:0000313" key="2">
    <source>
        <dbReference type="Proteomes" id="UP000245626"/>
    </source>
</evidence>
<name>A0ACD0NZU6_9BASI</name>
<accession>A0ACD0NZU6</accession>
<protein>
    <submittedName>
        <fullName evidence="1">Uncharacterized protein</fullName>
    </submittedName>
</protein>
<keyword evidence="2" id="KW-1185">Reference proteome</keyword>
<reference evidence="1 2" key="1">
    <citation type="journal article" date="2018" name="Mol. Biol. Evol.">
        <title>Broad Genomic Sampling Reveals a Smut Pathogenic Ancestry of the Fungal Clade Ustilaginomycotina.</title>
        <authorList>
            <person name="Kijpornyongpan T."/>
            <person name="Mondo S.J."/>
            <person name="Barry K."/>
            <person name="Sandor L."/>
            <person name="Lee J."/>
            <person name="Lipzen A."/>
            <person name="Pangilinan J."/>
            <person name="LaButti K."/>
            <person name="Hainaut M."/>
            <person name="Henrissat B."/>
            <person name="Grigoriev I.V."/>
            <person name="Spatafora J.W."/>
            <person name="Aime M.C."/>
        </authorList>
    </citation>
    <scope>NUCLEOTIDE SEQUENCE [LARGE SCALE GENOMIC DNA]</scope>
    <source>
        <strain evidence="1 2">SA 807</strain>
    </source>
</reference>
<proteinExistence type="predicted"/>
<gene>
    <name evidence="1" type="ORF">IE53DRAFT_410247</name>
</gene>
<dbReference type="EMBL" id="KZ819852">
    <property type="protein sequence ID" value="PWN51332.1"/>
    <property type="molecule type" value="Genomic_DNA"/>
</dbReference>
<organism evidence="1 2">
    <name type="scientific">Violaceomyces palustris</name>
    <dbReference type="NCBI Taxonomy" id="1673888"/>
    <lineage>
        <taxon>Eukaryota</taxon>
        <taxon>Fungi</taxon>
        <taxon>Dikarya</taxon>
        <taxon>Basidiomycota</taxon>
        <taxon>Ustilaginomycotina</taxon>
        <taxon>Ustilaginomycetes</taxon>
        <taxon>Violaceomycetales</taxon>
        <taxon>Violaceomycetaceae</taxon>
        <taxon>Violaceomyces</taxon>
    </lineage>
</organism>
<dbReference type="Proteomes" id="UP000245626">
    <property type="component" value="Unassembled WGS sequence"/>
</dbReference>
<evidence type="ECO:0000313" key="1">
    <source>
        <dbReference type="EMBL" id="PWN51332.1"/>
    </source>
</evidence>